<gene>
    <name evidence="7" type="primary">crtI</name>
    <name evidence="7" type="ORF">D9V29_08885</name>
</gene>
<dbReference type="InterPro" id="IPR014105">
    <property type="entry name" value="Carotenoid/retinoid_OxRdtase"/>
</dbReference>
<comment type="caution">
    <text evidence="7">The sequence shown here is derived from an EMBL/GenBank/DDBJ whole genome shotgun (WGS) entry which is preliminary data.</text>
</comment>
<dbReference type="Pfam" id="PF01593">
    <property type="entry name" value="Amino_oxidase"/>
    <property type="match status" value="1"/>
</dbReference>
<dbReference type="NCBIfam" id="TIGR02734">
    <property type="entry name" value="crtI_fam"/>
    <property type="match status" value="1"/>
</dbReference>
<evidence type="ECO:0000313" key="8">
    <source>
        <dbReference type="Proteomes" id="UP000270299"/>
    </source>
</evidence>
<dbReference type="OrthoDB" id="9774675at2"/>
<proteinExistence type="inferred from homology"/>
<dbReference type="PANTHER" id="PTHR43734">
    <property type="entry name" value="PHYTOENE DESATURASE"/>
    <property type="match status" value="1"/>
</dbReference>
<dbReference type="GO" id="GO:0016117">
    <property type="term" value="P:carotenoid biosynthetic process"/>
    <property type="evidence" value="ECO:0007669"/>
    <property type="project" value="UniProtKB-KW"/>
</dbReference>
<dbReference type="InterPro" id="IPR002937">
    <property type="entry name" value="Amino_oxidase"/>
</dbReference>
<comment type="pathway">
    <text evidence="1 4">Carotenoid biosynthesis.</text>
</comment>
<feature type="region of interest" description="Disordered" evidence="5">
    <location>
        <begin position="1"/>
        <end position="56"/>
    </location>
</feature>
<evidence type="ECO:0000256" key="5">
    <source>
        <dbReference type="SAM" id="MobiDB-lite"/>
    </source>
</evidence>
<name>A0A3L6ZUN3_9MICO</name>
<sequence length="577" mass="62400">MPPGGRRRTRTLQRADRASQGDPRSRTPLHPGPGLHPHQTHDPCPLDDAGARPVTGSQAPGTAIVIGAGIAGLATAGLLAKEGYSVTVLESRSEVGGRAGSWEKDGFRFDTGPSWYLMPEVFDHFFNLMGSSAAHELTLEKLDPGYRVFFEKHDEPIDIAADRETNLDTFERVQPGGRAALTRYLASARDTYEIALKRFLYSTFQSYRTAITGDVLGRARTLARLLLEPLDTLTSRTFSDPRLRQILGYPAVFLGSSPFVAPSLYHLMSHLDLEDGVYYPQGGFTDIITRIASLATDAGVTVTTDATVTAITTAGGKRARVTGVRYTDADGAGHRLDADVVVSAADLHHTETTLLPRALQSYPESWWEKRVPGPGAVLLMLGVTGELPELAHHSLFFTEDWHDNFDRIFGKETSIPHPASIYVCRPSATDDSVAPEGMENLFVLVPVPSDPGIGGGGEDRTGSPVVEELADEVIAQIAAWANIPDLAERIVVRKTVGPQDFRDDLNSWRGTSLGPAHTLKQSAFFRGKNVSSKVDGLYYAGGTTVPGIGLPMCLISAELVIKRLRGDISTGPLAEPR</sequence>
<feature type="compositionally biased region" description="Low complexity" evidence="5">
    <location>
        <begin position="28"/>
        <end position="37"/>
    </location>
</feature>
<evidence type="ECO:0000313" key="7">
    <source>
        <dbReference type="EMBL" id="RLP71518.1"/>
    </source>
</evidence>
<dbReference type="SUPFAM" id="SSF51905">
    <property type="entry name" value="FAD/NAD(P)-binding domain"/>
    <property type="match status" value="1"/>
</dbReference>
<evidence type="ECO:0000256" key="4">
    <source>
        <dbReference type="RuleBase" id="RU362075"/>
    </source>
</evidence>
<dbReference type="Gene3D" id="3.50.50.60">
    <property type="entry name" value="FAD/NAD(P)-binding domain"/>
    <property type="match status" value="2"/>
</dbReference>
<dbReference type="GO" id="GO:0016491">
    <property type="term" value="F:oxidoreductase activity"/>
    <property type="evidence" value="ECO:0007669"/>
    <property type="project" value="UniProtKB-KW"/>
</dbReference>
<reference evidence="7 8" key="1">
    <citation type="submission" date="2018-10" db="EMBL/GenBank/DDBJ databases">
        <authorList>
            <person name="Li J."/>
        </authorList>
    </citation>
    <scope>NUCLEOTIDE SEQUENCE [LARGE SCALE GENOMIC DNA]</scope>
    <source>
        <strain evidence="7 8">CCTCC AB209002</strain>
    </source>
</reference>
<evidence type="ECO:0000259" key="6">
    <source>
        <dbReference type="Pfam" id="PF01593"/>
    </source>
</evidence>
<dbReference type="PANTHER" id="PTHR43734:SF1">
    <property type="entry name" value="PHYTOENE DESATURASE"/>
    <property type="match status" value="1"/>
</dbReference>
<protein>
    <submittedName>
        <fullName evidence="7">Phytoene desaturase</fullName>
    </submittedName>
</protein>
<feature type="domain" description="Amine oxidase" evidence="6">
    <location>
        <begin position="70"/>
        <end position="558"/>
    </location>
</feature>
<organism evidence="7 8">
    <name type="scientific">Mycetocola manganoxydans</name>
    <dbReference type="NCBI Taxonomy" id="699879"/>
    <lineage>
        <taxon>Bacteria</taxon>
        <taxon>Bacillati</taxon>
        <taxon>Actinomycetota</taxon>
        <taxon>Actinomycetes</taxon>
        <taxon>Micrococcales</taxon>
        <taxon>Microbacteriaceae</taxon>
        <taxon>Mycetocola</taxon>
    </lineage>
</organism>
<accession>A0A3L6ZUN3</accession>
<feature type="compositionally biased region" description="Basic and acidic residues" evidence="5">
    <location>
        <begin position="13"/>
        <end position="25"/>
    </location>
</feature>
<dbReference type="Proteomes" id="UP000270299">
    <property type="component" value="Unassembled WGS sequence"/>
</dbReference>
<dbReference type="EMBL" id="RCUV01000008">
    <property type="protein sequence ID" value="RLP71518.1"/>
    <property type="molecule type" value="Genomic_DNA"/>
</dbReference>
<keyword evidence="8" id="KW-1185">Reference proteome</keyword>
<feature type="compositionally biased region" description="Basic residues" evidence="5">
    <location>
        <begin position="1"/>
        <end position="11"/>
    </location>
</feature>
<comment type="similarity">
    <text evidence="4">Belongs to the carotenoid/retinoid oxidoreductase family.</text>
</comment>
<dbReference type="AlphaFoldDB" id="A0A3L6ZUN3"/>
<evidence type="ECO:0000256" key="3">
    <source>
        <dbReference type="ARBA" id="ARBA00023002"/>
    </source>
</evidence>
<dbReference type="InterPro" id="IPR036188">
    <property type="entry name" value="FAD/NAD-bd_sf"/>
</dbReference>
<keyword evidence="3 4" id="KW-0560">Oxidoreductase</keyword>
<evidence type="ECO:0000256" key="1">
    <source>
        <dbReference type="ARBA" id="ARBA00004829"/>
    </source>
</evidence>
<evidence type="ECO:0000256" key="2">
    <source>
        <dbReference type="ARBA" id="ARBA00022746"/>
    </source>
</evidence>
<keyword evidence="2 4" id="KW-0125">Carotenoid biosynthesis</keyword>